<dbReference type="Pfam" id="PF08281">
    <property type="entry name" value="Sigma70_r4_2"/>
    <property type="match status" value="1"/>
</dbReference>
<keyword evidence="3" id="KW-0731">Sigma factor</keyword>
<dbReference type="NCBIfam" id="TIGR02959">
    <property type="entry name" value="SigZ"/>
    <property type="match status" value="1"/>
</dbReference>
<reference evidence="8 9" key="1">
    <citation type="submission" date="2019-03" db="EMBL/GenBank/DDBJ databases">
        <title>Genomic Encyclopedia of Archaeal and Bacterial Type Strains, Phase II (KMG-II): from individual species to whole genera.</title>
        <authorList>
            <person name="Goeker M."/>
        </authorList>
    </citation>
    <scope>NUCLEOTIDE SEQUENCE [LARGE SCALE GENOMIC DNA]</scope>
    <source>
        <strain evidence="8 9">RL-C</strain>
    </source>
</reference>
<dbReference type="InterPro" id="IPR013325">
    <property type="entry name" value="RNA_pol_sigma_r2"/>
</dbReference>
<dbReference type="AlphaFoldDB" id="A0A4R2EGJ6"/>
<protein>
    <recommendedName>
        <fullName evidence="5">RNA polymerase sigma factor SigZ</fullName>
    </recommendedName>
</protein>
<accession>A0A4R2EGJ6</accession>
<evidence type="ECO:0000313" key="9">
    <source>
        <dbReference type="Proteomes" id="UP000294830"/>
    </source>
</evidence>
<dbReference type="Gene3D" id="1.10.10.10">
    <property type="entry name" value="Winged helix-like DNA-binding domain superfamily/Winged helix DNA-binding domain"/>
    <property type="match status" value="1"/>
</dbReference>
<evidence type="ECO:0000256" key="1">
    <source>
        <dbReference type="ARBA" id="ARBA00010641"/>
    </source>
</evidence>
<dbReference type="SUPFAM" id="SSF88659">
    <property type="entry name" value="Sigma3 and sigma4 domains of RNA polymerase sigma factors"/>
    <property type="match status" value="1"/>
</dbReference>
<sequence length="198" mass="23235">MDTIYTFRNTEELWTLFNDRLRAFIISKVKDESVANDILQEVFLRIHQNIDKLEDQSKVQSWIFQIARNAVTDYFRKASKSSQSNETFDQEEESKDYSIFDEAVRDMVSMMNRMPPEYCEALCLTELEGLSQKEYAEKIGISYSGAKSRVQRARTILKDMLMDCCHYQFDKYGTVLSIHPKCCCCCHPTKRKRKNTAK</sequence>
<dbReference type="InterPro" id="IPR014304">
    <property type="entry name" value="RNA_pol_sigma-Z"/>
</dbReference>
<evidence type="ECO:0000256" key="3">
    <source>
        <dbReference type="ARBA" id="ARBA00023082"/>
    </source>
</evidence>
<dbReference type="EMBL" id="SLWB01000007">
    <property type="protein sequence ID" value="TCN67683.1"/>
    <property type="molecule type" value="Genomic_DNA"/>
</dbReference>
<keyword evidence="2" id="KW-0805">Transcription regulation</keyword>
<comment type="similarity">
    <text evidence="1">Belongs to the sigma-70 factor family. ECF subfamily.</text>
</comment>
<dbReference type="RefSeq" id="WP_131839315.1">
    <property type="nucleotide sequence ID" value="NZ_SLWB01000007.1"/>
</dbReference>
<feature type="domain" description="RNA polymerase sigma factor 70 region 4 type 2" evidence="7">
    <location>
        <begin position="108"/>
        <end position="155"/>
    </location>
</feature>
<evidence type="ECO:0000256" key="5">
    <source>
        <dbReference type="NCBIfam" id="TIGR02959"/>
    </source>
</evidence>
<comment type="caution">
    <text evidence="8">The sequence shown here is derived from an EMBL/GenBank/DDBJ whole genome shotgun (WGS) entry which is preliminary data.</text>
</comment>
<feature type="domain" description="RNA polymerase sigma-70 region 2" evidence="6">
    <location>
        <begin position="19"/>
        <end position="80"/>
    </location>
</feature>
<dbReference type="InterPro" id="IPR013324">
    <property type="entry name" value="RNA_pol_sigma_r3/r4-like"/>
</dbReference>
<evidence type="ECO:0000259" key="7">
    <source>
        <dbReference type="Pfam" id="PF08281"/>
    </source>
</evidence>
<name>A0A4R2EGJ6_9BACT</name>
<dbReference type="InterPro" id="IPR014284">
    <property type="entry name" value="RNA_pol_sigma-70_dom"/>
</dbReference>
<dbReference type="Gene3D" id="1.10.1740.10">
    <property type="match status" value="1"/>
</dbReference>
<dbReference type="GO" id="GO:0003677">
    <property type="term" value="F:DNA binding"/>
    <property type="evidence" value="ECO:0007669"/>
    <property type="project" value="InterPro"/>
</dbReference>
<dbReference type="GO" id="GO:0016987">
    <property type="term" value="F:sigma factor activity"/>
    <property type="evidence" value="ECO:0007669"/>
    <property type="project" value="UniProtKB-KW"/>
</dbReference>
<evidence type="ECO:0000259" key="6">
    <source>
        <dbReference type="Pfam" id="PF04542"/>
    </source>
</evidence>
<dbReference type="NCBIfam" id="TIGR02937">
    <property type="entry name" value="sigma70-ECF"/>
    <property type="match status" value="1"/>
</dbReference>
<dbReference type="CDD" id="cd06171">
    <property type="entry name" value="Sigma70_r4"/>
    <property type="match status" value="1"/>
</dbReference>
<dbReference type="OrthoDB" id="9780326at2"/>
<gene>
    <name evidence="8" type="ORF">CLV25_107142</name>
</gene>
<dbReference type="PANTHER" id="PTHR43133">
    <property type="entry name" value="RNA POLYMERASE ECF-TYPE SIGMA FACTO"/>
    <property type="match status" value="1"/>
</dbReference>
<keyword evidence="9" id="KW-1185">Reference proteome</keyword>
<dbReference type="GO" id="GO:0006352">
    <property type="term" value="P:DNA-templated transcription initiation"/>
    <property type="evidence" value="ECO:0007669"/>
    <property type="project" value="InterPro"/>
</dbReference>
<dbReference type="InterPro" id="IPR039425">
    <property type="entry name" value="RNA_pol_sigma-70-like"/>
</dbReference>
<evidence type="ECO:0000313" key="8">
    <source>
        <dbReference type="EMBL" id="TCN67683.1"/>
    </source>
</evidence>
<evidence type="ECO:0000256" key="2">
    <source>
        <dbReference type="ARBA" id="ARBA00023015"/>
    </source>
</evidence>
<dbReference type="SUPFAM" id="SSF88946">
    <property type="entry name" value="Sigma2 domain of RNA polymerase sigma factors"/>
    <property type="match status" value="1"/>
</dbReference>
<evidence type="ECO:0000256" key="4">
    <source>
        <dbReference type="ARBA" id="ARBA00023163"/>
    </source>
</evidence>
<dbReference type="InterPro" id="IPR007627">
    <property type="entry name" value="RNA_pol_sigma70_r2"/>
</dbReference>
<dbReference type="Proteomes" id="UP000294830">
    <property type="component" value="Unassembled WGS sequence"/>
</dbReference>
<proteinExistence type="inferred from homology"/>
<dbReference type="Pfam" id="PF04542">
    <property type="entry name" value="Sigma70_r2"/>
    <property type="match status" value="1"/>
</dbReference>
<keyword evidence="4" id="KW-0804">Transcription</keyword>
<dbReference type="InterPro" id="IPR013249">
    <property type="entry name" value="RNA_pol_sigma70_r4_t2"/>
</dbReference>
<dbReference type="PANTHER" id="PTHR43133:SF62">
    <property type="entry name" value="RNA POLYMERASE SIGMA FACTOR SIGZ"/>
    <property type="match status" value="1"/>
</dbReference>
<dbReference type="InterPro" id="IPR036388">
    <property type="entry name" value="WH-like_DNA-bd_sf"/>
</dbReference>
<organism evidence="8 9">
    <name type="scientific">Acetobacteroides hydrogenigenes</name>
    <dbReference type="NCBI Taxonomy" id="979970"/>
    <lineage>
        <taxon>Bacteria</taxon>
        <taxon>Pseudomonadati</taxon>
        <taxon>Bacteroidota</taxon>
        <taxon>Bacteroidia</taxon>
        <taxon>Bacteroidales</taxon>
        <taxon>Rikenellaceae</taxon>
        <taxon>Acetobacteroides</taxon>
    </lineage>
</organism>